<evidence type="ECO:0000256" key="12">
    <source>
        <dbReference type="ARBA" id="ARBA00047353"/>
    </source>
</evidence>
<evidence type="ECO:0000256" key="13">
    <source>
        <dbReference type="SAM" id="Phobius"/>
    </source>
</evidence>
<evidence type="ECO:0000256" key="11">
    <source>
        <dbReference type="ARBA" id="ARBA00023136"/>
    </source>
</evidence>
<dbReference type="InterPro" id="IPR036424">
    <property type="entry name" value="UPP_synth-like_sf"/>
</dbReference>
<evidence type="ECO:0000313" key="14">
    <source>
        <dbReference type="EMBL" id="PKC14911.1"/>
    </source>
</evidence>
<reference evidence="14 17" key="2">
    <citation type="submission" date="2017-09" db="EMBL/GenBank/DDBJ databases">
        <title>Extensive intraspecific genome diversity in a model arbuscular mycorrhizal fungus.</title>
        <authorList>
            <person name="Chen E.C."/>
            <person name="Morin E."/>
            <person name="Beaudet D."/>
            <person name="Noel J."/>
            <person name="Ndikumana S."/>
            <person name="Charron P."/>
            <person name="St-Onge C."/>
            <person name="Giorgi J."/>
            <person name="Grigoriev I.V."/>
            <person name="Roux C."/>
            <person name="Martin F.M."/>
            <person name="Corradi N."/>
        </authorList>
    </citation>
    <scope>NUCLEOTIDE SEQUENCE [LARGE SCALE GENOMIC DNA]</scope>
    <source>
        <strain evidence="14 17">A5</strain>
    </source>
</reference>
<keyword evidence="9" id="KW-0460">Magnesium</keyword>
<dbReference type="PANTHER" id="PTHR21528">
    <property type="entry name" value="DEHYDRODOLICHYL DIPHOSPHATE SYNTHASE COMPLEX SUBUNIT NUS1"/>
    <property type="match status" value="1"/>
</dbReference>
<comment type="similarity">
    <text evidence="4">Belongs to the UPP synthase family.</text>
</comment>
<feature type="transmembrane region" description="Helical" evidence="13">
    <location>
        <begin position="29"/>
        <end position="54"/>
    </location>
</feature>
<evidence type="ECO:0000256" key="8">
    <source>
        <dbReference type="ARBA" id="ARBA00022824"/>
    </source>
</evidence>
<dbReference type="SUPFAM" id="SSF64005">
    <property type="entry name" value="Undecaprenyl diphosphate synthase"/>
    <property type="match status" value="1"/>
</dbReference>
<dbReference type="GO" id="GO:1904423">
    <property type="term" value="C:dehydrodolichyl diphosphate synthase complex"/>
    <property type="evidence" value="ECO:0007669"/>
    <property type="project" value="InterPro"/>
</dbReference>
<evidence type="ECO:0000256" key="6">
    <source>
        <dbReference type="ARBA" id="ARBA00022679"/>
    </source>
</evidence>
<evidence type="ECO:0000256" key="9">
    <source>
        <dbReference type="ARBA" id="ARBA00022842"/>
    </source>
</evidence>
<evidence type="ECO:0000313" key="17">
    <source>
        <dbReference type="Proteomes" id="UP000232722"/>
    </source>
</evidence>
<comment type="caution">
    <text evidence="14">The sequence shown here is derived from an EMBL/GenBank/DDBJ whole genome shotgun (WGS) entry which is preliminary data.</text>
</comment>
<dbReference type="Pfam" id="PF01255">
    <property type="entry name" value="Prenyltransf"/>
    <property type="match status" value="1"/>
</dbReference>
<sequence length="276" mass="32221">MVSTEIFLFIPLLLIGLVIIFYRRPDLIYNLLLVILHFMYSLYKLYLSIPLLFLRNRTPTCASQLSGDIKYLDKIPKHLAVMFWSDDIQEERLIEAAQLCCWAWCFGVKTVSIYEPEGHLKEYIQLLQYHINTVSREFISLEKILPTIQVTSPSSISSPIDNETNQSDLLVNLISRSDGRARIVETTKSLTKDVIQEKIKYDDVNIQELDRRLKIFQIPEPQLLISFSSRIDLDGFPPWQIHLTEIFHVPDNPNFSYSIFLQGLRKYSKCNQRFGK</sequence>
<dbReference type="VEuPathDB" id="FungiDB:RhiirA1_538364"/>
<keyword evidence="11 13" id="KW-0472">Membrane</keyword>
<evidence type="ECO:0000313" key="15">
    <source>
        <dbReference type="EMBL" id="PKC62606.1"/>
    </source>
</evidence>
<comment type="catalytic activity">
    <reaction evidence="12">
        <text>n isopentenyl diphosphate + (2E,6E)-farnesyl diphosphate = a di-trans,poly-cis-polyprenyl diphosphate + n diphosphate</text>
        <dbReference type="Rhea" id="RHEA:53008"/>
        <dbReference type="Rhea" id="RHEA-COMP:19494"/>
        <dbReference type="ChEBI" id="CHEBI:33019"/>
        <dbReference type="ChEBI" id="CHEBI:128769"/>
        <dbReference type="ChEBI" id="CHEBI:136960"/>
        <dbReference type="ChEBI" id="CHEBI:175763"/>
        <dbReference type="EC" id="2.5.1.87"/>
    </reaction>
</comment>
<dbReference type="Proteomes" id="UP000232688">
    <property type="component" value="Unassembled WGS sequence"/>
</dbReference>
<evidence type="ECO:0000256" key="2">
    <source>
        <dbReference type="ARBA" id="ARBA00004586"/>
    </source>
</evidence>
<dbReference type="InterPro" id="IPR001441">
    <property type="entry name" value="UPP_synth-like"/>
</dbReference>
<evidence type="ECO:0000256" key="1">
    <source>
        <dbReference type="ARBA" id="ARBA00001946"/>
    </source>
</evidence>
<gene>
    <name evidence="15" type="ORF">RhiirA1_538364</name>
    <name evidence="14" type="ORF">RhiirA5_395361</name>
</gene>
<feature type="transmembrane region" description="Helical" evidence="13">
    <location>
        <begin position="6"/>
        <end position="22"/>
    </location>
</feature>
<evidence type="ECO:0000256" key="4">
    <source>
        <dbReference type="ARBA" id="ARBA00005432"/>
    </source>
</evidence>
<evidence type="ECO:0000256" key="10">
    <source>
        <dbReference type="ARBA" id="ARBA00022989"/>
    </source>
</evidence>
<organism evidence="14 17">
    <name type="scientific">Rhizophagus irregularis</name>
    <dbReference type="NCBI Taxonomy" id="588596"/>
    <lineage>
        <taxon>Eukaryota</taxon>
        <taxon>Fungi</taxon>
        <taxon>Fungi incertae sedis</taxon>
        <taxon>Mucoromycota</taxon>
        <taxon>Glomeromycotina</taxon>
        <taxon>Glomeromycetes</taxon>
        <taxon>Glomerales</taxon>
        <taxon>Glomeraceae</taxon>
        <taxon>Rhizophagus</taxon>
    </lineage>
</organism>
<evidence type="ECO:0000313" key="16">
    <source>
        <dbReference type="Proteomes" id="UP000232688"/>
    </source>
</evidence>
<name>A0A2I1E0H1_9GLOM</name>
<dbReference type="Gene3D" id="3.40.1180.10">
    <property type="entry name" value="Decaprenyl diphosphate synthase-like"/>
    <property type="match status" value="1"/>
</dbReference>
<dbReference type="UniPathway" id="UPA00378"/>
<proteinExistence type="inferred from homology"/>
<dbReference type="OrthoDB" id="19639at2759"/>
<dbReference type="EC" id="2.5.1.87" evidence="5"/>
<dbReference type="InterPro" id="IPR038887">
    <property type="entry name" value="Nus1/NgBR"/>
</dbReference>
<keyword evidence="8" id="KW-0256">Endoplasmic reticulum</keyword>
<reference evidence="15 16" key="4">
    <citation type="submission" date="2017-10" db="EMBL/GenBank/DDBJ databases">
        <title>Genome analyses suggest a sexual origin of heterokaryosis in a supposedly ancient asexual fungus.</title>
        <authorList>
            <person name="Corradi N."/>
            <person name="Sedzielewska K."/>
            <person name="Noel J."/>
            <person name="Charron P."/>
            <person name="Farinelli L."/>
            <person name="Marton T."/>
            <person name="Kruger M."/>
            <person name="Pelin A."/>
            <person name="Brachmann A."/>
            <person name="Corradi N."/>
        </authorList>
    </citation>
    <scope>NUCLEOTIDE SEQUENCE [LARGE SCALE GENOMIC DNA]</scope>
    <source>
        <strain evidence="15 16">A1</strain>
    </source>
</reference>
<evidence type="ECO:0000256" key="7">
    <source>
        <dbReference type="ARBA" id="ARBA00022692"/>
    </source>
</evidence>
<dbReference type="EMBL" id="LLXH01000835">
    <property type="protein sequence ID" value="PKC62606.1"/>
    <property type="molecule type" value="Genomic_DNA"/>
</dbReference>
<keyword evidence="10 13" id="KW-1133">Transmembrane helix</keyword>
<dbReference type="GO" id="GO:0005789">
    <property type="term" value="C:endoplasmic reticulum membrane"/>
    <property type="evidence" value="ECO:0007669"/>
    <property type="project" value="UniProtKB-SubCell"/>
</dbReference>
<dbReference type="GO" id="GO:0045547">
    <property type="term" value="F:ditrans,polycis-polyprenyl diphosphate synthase [(2E,6E)-farnesyl diphosphate specific] activity"/>
    <property type="evidence" value="ECO:0007669"/>
    <property type="project" value="UniProtKB-EC"/>
</dbReference>
<keyword evidence="7 13" id="KW-0812">Transmembrane</keyword>
<dbReference type="EMBL" id="LLXJ01000112">
    <property type="protein sequence ID" value="PKC14911.1"/>
    <property type="molecule type" value="Genomic_DNA"/>
</dbReference>
<reference evidence="14 17" key="1">
    <citation type="submission" date="2016-04" db="EMBL/GenBank/DDBJ databases">
        <title>Genome analyses suggest a sexual origin of heterokaryosis in a supposedly ancient asexual fungus.</title>
        <authorList>
            <person name="Ropars J."/>
            <person name="Sedzielewska K."/>
            <person name="Noel J."/>
            <person name="Charron P."/>
            <person name="Farinelli L."/>
            <person name="Marton T."/>
            <person name="Kruger M."/>
            <person name="Pelin A."/>
            <person name="Brachmann A."/>
            <person name="Corradi N."/>
        </authorList>
    </citation>
    <scope>NUCLEOTIDE SEQUENCE [LARGE SCALE GENOMIC DNA]</scope>
    <source>
        <strain evidence="14 17">A5</strain>
    </source>
</reference>
<dbReference type="AlphaFoldDB" id="A0A2I1E0H1"/>
<keyword evidence="6" id="KW-0808">Transferase</keyword>
<protein>
    <recommendedName>
        <fullName evidence="5">ditrans,polycis-polyprenyl diphosphate synthase [(2E,6E)-farnesyldiphosphate specific]</fullName>
        <ecNumber evidence="5">2.5.1.87</ecNumber>
    </recommendedName>
</protein>
<evidence type="ECO:0000256" key="5">
    <source>
        <dbReference type="ARBA" id="ARBA00012596"/>
    </source>
</evidence>
<comment type="subcellular location">
    <subcellularLocation>
        <location evidence="2">Endoplasmic reticulum membrane</location>
    </subcellularLocation>
</comment>
<accession>A0A2I1E0H1</accession>
<dbReference type="VEuPathDB" id="FungiDB:RhiirFUN_023958"/>
<comment type="pathway">
    <text evidence="3">Protein modification; protein glycosylation.</text>
</comment>
<dbReference type="PANTHER" id="PTHR21528:SF0">
    <property type="entry name" value="DEHYDRODOLICHYL DIPHOSPHATE SYNTHASE COMPLEX SUBUNIT NUS1"/>
    <property type="match status" value="1"/>
</dbReference>
<dbReference type="Proteomes" id="UP000232722">
    <property type="component" value="Unassembled WGS sequence"/>
</dbReference>
<comment type="cofactor">
    <cofactor evidence="1">
        <name>Mg(2+)</name>
        <dbReference type="ChEBI" id="CHEBI:18420"/>
    </cofactor>
</comment>
<reference evidence="15 16" key="3">
    <citation type="submission" date="2017-10" db="EMBL/GenBank/DDBJ databases">
        <title>Extensive intraspecific genome diversity in a model arbuscular mycorrhizal fungus.</title>
        <authorList>
            <person name="Chen E.C.H."/>
            <person name="Morin E."/>
            <person name="Baudet D."/>
            <person name="Noel J."/>
            <person name="Ndikumana S."/>
            <person name="Charron P."/>
            <person name="St-Onge C."/>
            <person name="Giorgi J."/>
            <person name="Grigoriev I.V."/>
            <person name="Roux C."/>
            <person name="Martin F.M."/>
            <person name="Corradi N."/>
        </authorList>
    </citation>
    <scope>NUCLEOTIDE SEQUENCE [LARGE SCALE GENOMIC DNA]</scope>
    <source>
        <strain evidence="15 16">A1</strain>
    </source>
</reference>
<dbReference type="VEuPathDB" id="FungiDB:FUN_002956"/>
<evidence type="ECO:0000256" key="3">
    <source>
        <dbReference type="ARBA" id="ARBA00004922"/>
    </source>
</evidence>